<evidence type="ECO:0000256" key="2">
    <source>
        <dbReference type="ARBA" id="ARBA00034617"/>
    </source>
</evidence>
<sequence>MKNGSIDVLVATKAFGVGVDIPDIQHVIYMGIPQNLSCLVQESGRAGRDGHQAHSYVMLCEYQEMKKFQFWTTSGSQQEIETLHEDYVQIWGYLSAAFTGSCLRHFILDYFNDYTQQKIDNPQLCCTGCEINATVPKQKCELQVLQVLKCISTWESKLQPKSEFIHENMIVEWLAGKDTEKIWRYFNDYELAEEKSFGFFAAHTLTQTELIVKGLLRQCLSLNCVQFLL</sequence>
<dbReference type="PANTHER" id="PTHR13710">
    <property type="entry name" value="DNA HELICASE RECQ FAMILY MEMBER"/>
    <property type="match status" value="1"/>
</dbReference>
<dbReference type="EMBL" id="GL732716">
    <property type="protein sequence ID" value="EFX66083.1"/>
    <property type="molecule type" value="Genomic_DNA"/>
</dbReference>
<reference evidence="5 6" key="1">
    <citation type="journal article" date="2011" name="Science">
        <title>The ecoresponsive genome of Daphnia pulex.</title>
        <authorList>
            <person name="Colbourne J.K."/>
            <person name="Pfrender M.E."/>
            <person name="Gilbert D."/>
            <person name="Thomas W.K."/>
            <person name="Tucker A."/>
            <person name="Oakley T.H."/>
            <person name="Tokishita S."/>
            <person name="Aerts A."/>
            <person name="Arnold G.J."/>
            <person name="Basu M.K."/>
            <person name="Bauer D.J."/>
            <person name="Caceres C.E."/>
            <person name="Carmel L."/>
            <person name="Casola C."/>
            <person name="Choi J.H."/>
            <person name="Detter J.C."/>
            <person name="Dong Q."/>
            <person name="Dusheyko S."/>
            <person name="Eads B.D."/>
            <person name="Frohlich T."/>
            <person name="Geiler-Samerotte K.A."/>
            <person name="Gerlach D."/>
            <person name="Hatcher P."/>
            <person name="Jogdeo S."/>
            <person name="Krijgsveld J."/>
            <person name="Kriventseva E.V."/>
            <person name="Kultz D."/>
            <person name="Laforsch C."/>
            <person name="Lindquist E."/>
            <person name="Lopez J."/>
            <person name="Manak J.R."/>
            <person name="Muller J."/>
            <person name="Pangilinan J."/>
            <person name="Patwardhan R.P."/>
            <person name="Pitluck S."/>
            <person name="Pritham E.J."/>
            <person name="Rechtsteiner A."/>
            <person name="Rho M."/>
            <person name="Rogozin I.B."/>
            <person name="Sakarya O."/>
            <person name="Salamov A."/>
            <person name="Schaack S."/>
            <person name="Shapiro H."/>
            <person name="Shiga Y."/>
            <person name="Skalitzky C."/>
            <person name="Smith Z."/>
            <person name="Souvorov A."/>
            <person name="Sung W."/>
            <person name="Tang Z."/>
            <person name="Tsuchiya D."/>
            <person name="Tu H."/>
            <person name="Vos H."/>
            <person name="Wang M."/>
            <person name="Wolf Y.I."/>
            <person name="Yamagata H."/>
            <person name="Yamada T."/>
            <person name="Ye Y."/>
            <person name="Shaw J.R."/>
            <person name="Andrews J."/>
            <person name="Crease T.J."/>
            <person name="Tang H."/>
            <person name="Lucas S.M."/>
            <person name="Robertson H.M."/>
            <person name="Bork P."/>
            <person name="Koonin E.V."/>
            <person name="Zdobnov E.M."/>
            <person name="Grigoriev I.V."/>
            <person name="Lynch M."/>
            <person name="Boore J.L."/>
        </authorList>
    </citation>
    <scope>NUCLEOTIDE SEQUENCE [LARGE SCALE GENOMIC DNA]</scope>
</reference>
<dbReference type="InterPro" id="IPR001650">
    <property type="entry name" value="Helicase_C-like"/>
</dbReference>
<name>E9HQ92_DAPPU</name>
<dbReference type="SUPFAM" id="SSF52540">
    <property type="entry name" value="P-loop containing nucleoside triphosphate hydrolases"/>
    <property type="match status" value="1"/>
</dbReference>
<dbReference type="HOGENOM" id="CLU_1210865_0_0_1"/>
<dbReference type="Gene3D" id="3.40.50.300">
    <property type="entry name" value="P-loop containing nucleotide triphosphate hydrolases"/>
    <property type="match status" value="1"/>
</dbReference>
<evidence type="ECO:0000256" key="1">
    <source>
        <dbReference type="ARBA" id="ARBA00005446"/>
    </source>
</evidence>
<proteinExistence type="inferred from homology"/>
<dbReference type="KEGG" id="dpx:DAPPUDRAFT_332541"/>
<dbReference type="eggNOG" id="KOG0351">
    <property type="taxonomic scope" value="Eukaryota"/>
</dbReference>
<dbReference type="PROSITE" id="PS51194">
    <property type="entry name" value="HELICASE_CTER"/>
    <property type="match status" value="1"/>
</dbReference>
<protein>
    <recommendedName>
        <fullName evidence="3">DNA 3'-5' helicase</fullName>
        <ecNumber evidence="3">5.6.2.4</ecNumber>
    </recommendedName>
</protein>
<gene>
    <name evidence="5" type="ORF">DAPPUDRAFT_332541</name>
</gene>
<dbReference type="Pfam" id="PF00271">
    <property type="entry name" value="Helicase_C"/>
    <property type="match status" value="1"/>
</dbReference>
<evidence type="ECO:0000256" key="3">
    <source>
        <dbReference type="ARBA" id="ARBA00034808"/>
    </source>
</evidence>
<dbReference type="OrthoDB" id="10261556at2759"/>
<dbReference type="EC" id="5.6.2.4" evidence="3"/>
<feature type="domain" description="Helicase C-terminal" evidence="4">
    <location>
        <begin position="1"/>
        <end position="88"/>
    </location>
</feature>
<dbReference type="GO" id="GO:0043138">
    <property type="term" value="F:3'-5' DNA helicase activity"/>
    <property type="evidence" value="ECO:0007669"/>
    <property type="project" value="UniProtKB-EC"/>
</dbReference>
<accession>E9HQ92</accession>
<dbReference type="Gene3D" id="1.10.10.10">
    <property type="entry name" value="Winged helix-like DNA-binding domain superfamily/Winged helix DNA-binding domain"/>
    <property type="match status" value="1"/>
</dbReference>
<evidence type="ECO:0000313" key="5">
    <source>
        <dbReference type="EMBL" id="EFX66083.1"/>
    </source>
</evidence>
<dbReference type="AlphaFoldDB" id="E9HQ92"/>
<keyword evidence="6" id="KW-1185">Reference proteome</keyword>
<dbReference type="PANTHER" id="PTHR13710:SF147">
    <property type="entry name" value="DNA HELICASE"/>
    <property type="match status" value="1"/>
</dbReference>
<comment type="catalytic activity">
    <reaction evidence="2">
        <text>Couples ATP hydrolysis with the unwinding of duplex DNA by translocating in the 3'-5' direction.</text>
        <dbReference type="EC" id="5.6.2.4"/>
    </reaction>
</comment>
<dbReference type="InterPro" id="IPR036388">
    <property type="entry name" value="WH-like_DNA-bd_sf"/>
</dbReference>
<evidence type="ECO:0000313" key="6">
    <source>
        <dbReference type="Proteomes" id="UP000000305"/>
    </source>
</evidence>
<organism evidence="5 6">
    <name type="scientific">Daphnia pulex</name>
    <name type="common">Water flea</name>
    <dbReference type="NCBI Taxonomy" id="6669"/>
    <lineage>
        <taxon>Eukaryota</taxon>
        <taxon>Metazoa</taxon>
        <taxon>Ecdysozoa</taxon>
        <taxon>Arthropoda</taxon>
        <taxon>Crustacea</taxon>
        <taxon>Branchiopoda</taxon>
        <taxon>Diplostraca</taxon>
        <taxon>Cladocera</taxon>
        <taxon>Anomopoda</taxon>
        <taxon>Daphniidae</taxon>
        <taxon>Daphnia</taxon>
    </lineage>
</organism>
<dbReference type="InterPro" id="IPR027417">
    <property type="entry name" value="P-loop_NTPase"/>
</dbReference>
<dbReference type="Proteomes" id="UP000000305">
    <property type="component" value="Unassembled WGS sequence"/>
</dbReference>
<dbReference type="STRING" id="6669.E9HQ92"/>
<dbReference type="PhylomeDB" id="E9HQ92"/>
<dbReference type="InParanoid" id="E9HQ92"/>
<evidence type="ECO:0000259" key="4">
    <source>
        <dbReference type="PROSITE" id="PS51194"/>
    </source>
</evidence>
<comment type="similarity">
    <text evidence="1">Belongs to the helicase family. RecQ subfamily.</text>
</comment>